<dbReference type="InterPro" id="IPR039120">
    <property type="entry name" value="UBFD1"/>
</dbReference>
<dbReference type="Proteomes" id="UP000728032">
    <property type="component" value="Unassembled WGS sequence"/>
</dbReference>
<feature type="region of interest" description="Disordered" evidence="1">
    <location>
        <begin position="42"/>
        <end position="61"/>
    </location>
</feature>
<proteinExistence type="predicted"/>
<dbReference type="GO" id="GO:0045296">
    <property type="term" value="F:cadherin binding"/>
    <property type="evidence" value="ECO:0007669"/>
    <property type="project" value="TreeGrafter"/>
</dbReference>
<dbReference type="Gene3D" id="3.10.20.90">
    <property type="entry name" value="Phosphatidylinositol 3-kinase Catalytic Subunit, Chain A, domain 1"/>
    <property type="match status" value="1"/>
</dbReference>
<dbReference type="OrthoDB" id="417450at2759"/>
<feature type="non-terminal residue" evidence="3">
    <location>
        <position position="1"/>
    </location>
</feature>
<dbReference type="Pfam" id="PF00240">
    <property type="entry name" value="ubiquitin"/>
    <property type="match status" value="1"/>
</dbReference>
<dbReference type="EMBL" id="OC966183">
    <property type="protein sequence ID" value="CAD7666021.1"/>
    <property type="molecule type" value="Genomic_DNA"/>
</dbReference>
<evidence type="ECO:0000256" key="1">
    <source>
        <dbReference type="SAM" id="MobiDB-lite"/>
    </source>
</evidence>
<feature type="non-terminal residue" evidence="3">
    <location>
        <position position="197"/>
    </location>
</feature>
<keyword evidence="4" id="KW-1185">Reference proteome</keyword>
<accession>A0A7R9R195</accession>
<evidence type="ECO:0000313" key="4">
    <source>
        <dbReference type="Proteomes" id="UP000728032"/>
    </source>
</evidence>
<dbReference type="GO" id="GO:0003723">
    <property type="term" value="F:RNA binding"/>
    <property type="evidence" value="ECO:0007669"/>
    <property type="project" value="TreeGrafter"/>
</dbReference>
<reference evidence="3" key="1">
    <citation type="submission" date="2020-11" db="EMBL/GenBank/DDBJ databases">
        <authorList>
            <person name="Tran Van P."/>
        </authorList>
    </citation>
    <scope>NUCLEOTIDE SEQUENCE</scope>
</reference>
<dbReference type="EMBL" id="CAJPVJ010051358">
    <property type="protein sequence ID" value="CAG2183152.1"/>
    <property type="molecule type" value="Genomic_DNA"/>
</dbReference>
<feature type="region of interest" description="Disordered" evidence="1">
    <location>
        <begin position="1"/>
        <end position="28"/>
    </location>
</feature>
<sequence length="197" mass="20928">TQTSAATDGQRVDTKIPVIQSGSGSDDTNCAQIQSIDECLNDSQRTDDKEAAVDQTSQDVHMKSAESLECLSTKSGAEVAAAAQVSDTTSACASASDAATVAADDNEDESSQPSTSEEIVKLKIVFNKTTHDIEIGLKRTGHELKEKLQTLIKVDPSMQKLVVKGIPIQDNKTLSESNIKNGFKVLCVGSTLQEVLD</sequence>
<organism evidence="3">
    <name type="scientific">Oppiella nova</name>
    <dbReference type="NCBI Taxonomy" id="334625"/>
    <lineage>
        <taxon>Eukaryota</taxon>
        <taxon>Metazoa</taxon>
        <taxon>Ecdysozoa</taxon>
        <taxon>Arthropoda</taxon>
        <taxon>Chelicerata</taxon>
        <taxon>Arachnida</taxon>
        <taxon>Acari</taxon>
        <taxon>Acariformes</taxon>
        <taxon>Sarcoptiformes</taxon>
        <taxon>Oribatida</taxon>
        <taxon>Brachypylina</taxon>
        <taxon>Oppioidea</taxon>
        <taxon>Oppiidae</taxon>
        <taxon>Oppiella</taxon>
    </lineage>
</organism>
<dbReference type="PANTHER" id="PTHR16470:SF0">
    <property type="entry name" value="UBIQUITIN DOMAIN-CONTAINING PROTEIN UBFD1"/>
    <property type="match status" value="1"/>
</dbReference>
<dbReference type="SUPFAM" id="SSF54236">
    <property type="entry name" value="Ubiquitin-like"/>
    <property type="match status" value="1"/>
</dbReference>
<gene>
    <name evidence="3" type="ORF">ONB1V03_LOCUS22573</name>
</gene>
<evidence type="ECO:0000259" key="2">
    <source>
        <dbReference type="PROSITE" id="PS50053"/>
    </source>
</evidence>
<dbReference type="SMART" id="SM00213">
    <property type="entry name" value="UBQ"/>
    <property type="match status" value="1"/>
</dbReference>
<dbReference type="InterPro" id="IPR000626">
    <property type="entry name" value="Ubiquitin-like_dom"/>
</dbReference>
<name>A0A7R9R195_9ACAR</name>
<evidence type="ECO:0000313" key="3">
    <source>
        <dbReference type="EMBL" id="CAD7666021.1"/>
    </source>
</evidence>
<dbReference type="InterPro" id="IPR029071">
    <property type="entry name" value="Ubiquitin-like_domsf"/>
</dbReference>
<protein>
    <recommendedName>
        <fullName evidence="2">Ubiquitin-like domain-containing protein</fullName>
    </recommendedName>
</protein>
<dbReference type="PANTHER" id="PTHR16470">
    <property type="entry name" value="UBIQUITIN DOMAIN-CONTAINING PROTEIN UBFD1"/>
    <property type="match status" value="1"/>
</dbReference>
<feature type="domain" description="Ubiquitin-like" evidence="2">
    <location>
        <begin position="120"/>
        <end position="185"/>
    </location>
</feature>
<dbReference type="AlphaFoldDB" id="A0A7R9R195"/>
<dbReference type="PROSITE" id="PS50053">
    <property type="entry name" value="UBIQUITIN_2"/>
    <property type="match status" value="1"/>
</dbReference>